<comment type="caution">
    <text evidence="1">The sequence shown here is derived from an EMBL/GenBank/DDBJ whole genome shotgun (WGS) entry which is preliminary data.</text>
</comment>
<reference evidence="1 2" key="1">
    <citation type="submission" date="2019-09" db="EMBL/GenBank/DDBJ databases">
        <title>Nocardioides panacisoli sp. nov., isolated from the soil of a ginseng field.</title>
        <authorList>
            <person name="Cho C."/>
        </authorList>
    </citation>
    <scope>NUCLEOTIDE SEQUENCE [LARGE SCALE GENOMIC DNA]</scope>
    <source>
        <strain evidence="1 2">BN130099</strain>
    </source>
</reference>
<keyword evidence="2" id="KW-1185">Reference proteome</keyword>
<gene>
    <name evidence="1" type="ORF">F0U44_03135</name>
</gene>
<reference evidence="1 2" key="2">
    <citation type="submission" date="2019-09" db="EMBL/GenBank/DDBJ databases">
        <authorList>
            <person name="Jin C."/>
        </authorList>
    </citation>
    <scope>NUCLEOTIDE SEQUENCE [LARGE SCALE GENOMIC DNA]</scope>
    <source>
        <strain evidence="1 2">BN130099</strain>
    </source>
</reference>
<dbReference type="EMBL" id="VUJV01000001">
    <property type="protein sequence ID" value="KAA1421316.1"/>
    <property type="molecule type" value="Genomic_DNA"/>
</dbReference>
<organism evidence="1 2">
    <name type="scientific">Nocardioides humilatus</name>
    <dbReference type="NCBI Taxonomy" id="2607660"/>
    <lineage>
        <taxon>Bacteria</taxon>
        <taxon>Bacillati</taxon>
        <taxon>Actinomycetota</taxon>
        <taxon>Actinomycetes</taxon>
        <taxon>Propionibacteriales</taxon>
        <taxon>Nocardioidaceae</taxon>
        <taxon>Nocardioides</taxon>
    </lineage>
</organism>
<proteinExistence type="predicted"/>
<dbReference type="Proteomes" id="UP000325003">
    <property type="component" value="Unassembled WGS sequence"/>
</dbReference>
<sequence>MVDAISDLLALQDGVISRRQALEAGLRPHSIERLLRRRVWVAVHPGVYVDHTGRLSWRQRAWAAVLACWPAALDGRSSLRAHEGPGRRSSDGHPIEVMVAHSRRVDPPAGVQVRRSRRFDEQVHWNLNPPRMHYDATIIEIADTAARELDVIAVLADACGARRTTAARLRDRIDDLPRLHQRDLLLGILDDVAEGTCSVLEHRYLTHVERPHGLPRGLRQDAVIRSDRPMLRDVVYRGLRGAWTQVVELDGRLHHDSATARDRDMERDLDAALEREHSVRIGYGQTFERACVTAAKLDRLLVTRGWAGRAKRCPKCPG</sequence>
<evidence type="ECO:0000313" key="1">
    <source>
        <dbReference type="EMBL" id="KAA1421316.1"/>
    </source>
</evidence>
<evidence type="ECO:0000313" key="2">
    <source>
        <dbReference type="Proteomes" id="UP000325003"/>
    </source>
</evidence>
<protein>
    <submittedName>
        <fullName evidence="1">Type IV toxin-antitoxin system AbiEi family antitoxin domain-containing protein</fullName>
    </submittedName>
</protein>
<dbReference type="AlphaFoldDB" id="A0A5B1LLK1"/>
<name>A0A5B1LLK1_9ACTN</name>
<accession>A0A5B1LLK1</accession>